<keyword evidence="2" id="KW-1185">Reference proteome</keyword>
<accession>A0ACB8B5W2</accession>
<evidence type="ECO:0000313" key="2">
    <source>
        <dbReference type="Proteomes" id="UP000790709"/>
    </source>
</evidence>
<organism evidence="1 2">
    <name type="scientific">Leucogyrophana mollusca</name>
    <dbReference type="NCBI Taxonomy" id="85980"/>
    <lineage>
        <taxon>Eukaryota</taxon>
        <taxon>Fungi</taxon>
        <taxon>Dikarya</taxon>
        <taxon>Basidiomycota</taxon>
        <taxon>Agaricomycotina</taxon>
        <taxon>Agaricomycetes</taxon>
        <taxon>Agaricomycetidae</taxon>
        <taxon>Boletales</taxon>
        <taxon>Boletales incertae sedis</taxon>
        <taxon>Leucogyrophana</taxon>
    </lineage>
</organism>
<sequence length="314" mass="34479">MNTSTITFPFARLSTELALEILQLAATPDFATSDGNPYSSALTLCLVSHAVRRTALPQLLHTVLLSHAHNVLAFIHALRLQKSYKSHALPLAVDYTLYIRRLWVGECWDIPPLPPAADSSASDFNVPDIDYALLAPVLLAAPEFGVDFACLHVLYKSLEVAWTTSCCFESDSPLLPWKTHTLTLAGDFWRWRPLTSTAEGSAFLGSISQLVLLIPTHFGLPGPFRRETCSLPVPWASLPRVERVVFPSPDLLARYEDVRAVDVEMQTIEGPGLAAKDAGTPRRERVRVKMAEGEGKGGECSVDWEDAWACALVG</sequence>
<name>A0ACB8B5W2_9AGAM</name>
<evidence type="ECO:0000313" key="1">
    <source>
        <dbReference type="EMBL" id="KAH7920611.1"/>
    </source>
</evidence>
<proteinExistence type="predicted"/>
<dbReference type="Proteomes" id="UP000790709">
    <property type="component" value="Unassembled WGS sequence"/>
</dbReference>
<protein>
    <submittedName>
        <fullName evidence="1">Uncharacterized protein</fullName>
    </submittedName>
</protein>
<gene>
    <name evidence="1" type="ORF">BV22DRAFT_1039663</name>
</gene>
<dbReference type="EMBL" id="MU266569">
    <property type="protein sequence ID" value="KAH7920611.1"/>
    <property type="molecule type" value="Genomic_DNA"/>
</dbReference>
<reference evidence="1" key="1">
    <citation type="journal article" date="2021" name="New Phytol.">
        <title>Evolutionary innovations through gain and loss of genes in the ectomycorrhizal Boletales.</title>
        <authorList>
            <person name="Wu G."/>
            <person name="Miyauchi S."/>
            <person name="Morin E."/>
            <person name="Kuo A."/>
            <person name="Drula E."/>
            <person name="Varga T."/>
            <person name="Kohler A."/>
            <person name="Feng B."/>
            <person name="Cao Y."/>
            <person name="Lipzen A."/>
            <person name="Daum C."/>
            <person name="Hundley H."/>
            <person name="Pangilinan J."/>
            <person name="Johnson J."/>
            <person name="Barry K."/>
            <person name="LaButti K."/>
            <person name="Ng V."/>
            <person name="Ahrendt S."/>
            <person name="Min B."/>
            <person name="Choi I.G."/>
            <person name="Park H."/>
            <person name="Plett J.M."/>
            <person name="Magnuson J."/>
            <person name="Spatafora J.W."/>
            <person name="Nagy L.G."/>
            <person name="Henrissat B."/>
            <person name="Grigoriev I.V."/>
            <person name="Yang Z.L."/>
            <person name="Xu J."/>
            <person name="Martin F.M."/>
        </authorList>
    </citation>
    <scope>NUCLEOTIDE SEQUENCE</scope>
    <source>
        <strain evidence="1">KUC20120723A-06</strain>
    </source>
</reference>
<comment type="caution">
    <text evidence="1">The sequence shown here is derived from an EMBL/GenBank/DDBJ whole genome shotgun (WGS) entry which is preliminary data.</text>
</comment>